<dbReference type="EMBL" id="JAHWXT010000001">
    <property type="protein sequence ID" value="MCF0263942.1"/>
    <property type="molecule type" value="Genomic_DNA"/>
</dbReference>
<reference evidence="1" key="1">
    <citation type="submission" date="2021-07" db="EMBL/GenBank/DDBJ databases">
        <authorList>
            <person name="Fernandez M."/>
            <person name="Pereira P."/>
            <person name="Torres Tejerizo G.A."/>
            <person name="Gonzalez P."/>
            <person name="Agostini E."/>
        </authorList>
    </citation>
    <scope>NUCLEOTIDE SEQUENCE</scope>
    <source>
        <strain evidence="1">SFC 500-1A</strain>
    </source>
</reference>
<accession>A0A8X8GDV1</accession>
<dbReference type="AlphaFoldDB" id="A0A8X8GDV1"/>
<protein>
    <submittedName>
        <fullName evidence="1">PAAR domain-containing protein</fullName>
    </submittedName>
</protein>
<comment type="caution">
    <text evidence="1">The sequence shown here is derived from an EMBL/GenBank/DDBJ whole genome shotgun (WGS) entry which is preliminary data.</text>
</comment>
<dbReference type="CDD" id="cd14744">
    <property type="entry name" value="PAAR_CT_2"/>
    <property type="match status" value="1"/>
</dbReference>
<proteinExistence type="predicted"/>
<dbReference type="Gene3D" id="2.60.200.60">
    <property type="match status" value="1"/>
</dbReference>
<gene>
    <name evidence="1" type="ORF">KW868_05595</name>
</gene>
<evidence type="ECO:0000313" key="2">
    <source>
        <dbReference type="Proteomes" id="UP000887320"/>
    </source>
</evidence>
<organism evidence="1 2">
    <name type="scientific">Acinetobacter guillouiae</name>
    <name type="common">Acinetobacter genomosp. 11</name>
    <dbReference type="NCBI Taxonomy" id="106649"/>
    <lineage>
        <taxon>Bacteria</taxon>
        <taxon>Pseudomonadati</taxon>
        <taxon>Pseudomonadota</taxon>
        <taxon>Gammaproteobacteria</taxon>
        <taxon>Moraxellales</taxon>
        <taxon>Moraxellaceae</taxon>
        <taxon>Acinetobacter</taxon>
    </lineage>
</organism>
<dbReference type="InterPro" id="IPR008727">
    <property type="entry name" value="PAAR_motif"/>
</dbReference>
<sequence>MAKGFAIHNSMTNHGGIIQATQQRTSQMGNLFLRAGDGHFCPKCKCWSEIVKSHDHIIMDGKAVAYVDDLLTCGAKILPKQDHVVGTSQGENYSKNTNSSSFLAQGLTLYSGQYQLVNNSNNQPYSNVKYIVTYTDGRTIEGVTDENGMTEKLEFTEKAEDIEIKLFEADSW</sequence>
<dbReference type="RefSeq" id="WP_166782729.1">
    <property type="nucleotide sequence ID" value="NZ_JAHWXT010000001.1"/>
</dbReference>
<dbReference type="Pfam" id="PF05488">
    <property type="entry name" value="PAAR_motif"/>
    <property type="match status" value="1"/>
</dbReference>
<name>A0A8X8GDV1_ACIGI</name>
<evidence type="ECO:0000313" key="1">
    <source>
        <dbReference type="EMBL" id="MCF0263942.1"/>
    </source>
</evidence>
<dbReference type="Proteomes" id="UP000887320">
    <property type="component" value="Unassembled WGS sequence"/>
</dbReference>